<accession>A0A4U1JB23</accession>
<proteinExistence type="predicted"/>
<reference evidence="1 2" key="1">
    <citation type="submission" date="2019-04" db="EMBL/GenBank/DDBJ databases">
        <authorList>
            <person name="Li Y."/>
            <person name="Wang J."/>
        </authorList>
    </citation>
    <scope>NUCLEOTIDE SEQUENCE [LARGE SCALE GENOMIC DNA]</scope>
    <source>
        <strain evidence="1 2">DSM 14668</strain>
    </source>
</reference>
<keyword evidence="2" id="KW-1185">Reference proteome</keyword>
<dbReference type="Proteomes" id="UP000309215">
    <property type="component" value="Unassembled WGS sequence"/>
</dbReference>
<protein>
    <submittedName>
        <fullName evidence="1">Uncharacterized protein</fullName>
    </submittedName>
</protein>
<dbReference type="RefSeq" id="WP_136930385.1">
    <property type="nucleotide sequence ID" value="NZ_SSMQ01000018.1"/>
</dbReference>
<gene>
    <name evidence="1" type="ORF">E8A74_18635</name>
</gene>
<dbReference type="OrthoDB" id="9829088at2"/>
<evidence type="ECO:0000313" key="2">
    <source>
        <dbReference type="Proteomes" id="UP000309215"/>
    </source>
</evidence>
<dbReference type="AlphaFoldDB" id="A0A4U1JB23"/>
<dbReference type="EMBL" id="SSMQ01000018">
    <property type="protein sequence ID" value="TKD06534.1"/>
    <property type="molecule type" value="Genomic_DNA"/>
</dbReference>
<organism evidence="1 2">
    <name type="scientific">Polyangium fumosum</name>
    <dbReference type="NCBI Taxonomy" id="889272"/>
    <lineage>
        <taxon>Bacteria</taxon>
        <taxon>Pseudomonadati</taxon>
        <taxon>Myxococcota</taxon>
        <taxon>Polyangia</taxon>
        <taxon>Polyangiales</taxon>
        <taxon>Polyangiaceae</taxon>
        <taxon>Polyangium</taxon>
    </lineage>
</organism>
<sequence>MKRRRALAALVAIAIAIVVTVGLMTRRAESEMLQATTCETDLRVVFEMCERGRTNGPCEHVSEAFEEACQAGCVAGVCPEQTRCTGGDPVWCASCTEMRGALFWSNLFSTAAWCDGELGVGYAEVDPEVWDACLKEAVGRQCPEIRGTDWFARMRERKE</sequence>
<name>A0A4U1JB23_9BACT</name>
<evidence type="ECO:0000313" key="1">
    <source>
        <dbReference type="EMBL" id="TKD06534.1"/>
    </source>
</evidence>
<comment type="caution">
    <text evidence="1">The sequence shown here is derived from an EMBL/GenBank/DDBJ whole genome shotgun (WGS) entry which is preliminary data.</text>
</comment>